<dbReference type="GO" id="GO:0047499">
    <property type="term" value="F:calcium-independent phospholipase A2 activity"/>
    <property type="evidence" value="ECO:0007669"/>
    <property type="project" value="TreeGrafter"/>
</dbReference>
<dbReference type="Gene3D" id="3.40.1090.10">
    <property type="entry name" value="Cytosolic phospholipase A2 catalytic domain"/>
    <property type="match status" value="1"/>
</dbReference>
<evidence type="ECO:0000313" key="9">
    <source>
        <dbReference type="EMBL" id="KFX52037.1"/>
    </source>
</evidence>
<dbReference type="InterPro" id="IPR002641">
    <property type="entry name" value="PNPLA_dom"/>
</dbReference>
<dbReference type="GO" id="GO:0016020">
    <property type="term" value="C:membrane"/>
    <property type="evidence" value="ECO:0007669"/>
    <property type="project" value="TreeGrafter"/>
</dbReference>
<dbReference type="EMBL" id="JPOX01000003">
    <property type="protein sequence ID" value="KFX52037.1"/>
    <property type="molecule type" value="Genomic_DNA"/>
</dbReference>
<protein>
    <submittedName>
        <fullName evidence="9">Calcium-independent phospholipase A2-gamma</fullName>
    </submittedName>
</protein>
<dbReference type="PANTHER" id="PTHR24185:SF1">
    <property type="entry name" value="CALCIUM-INDEPENDENT PHOSPHOLIPASE A2-GAMMA"/>
    <property type="match status" value="1"/>
</dbReference>
<evidence type="ECO:0000256" key="7">
    <source>
        <dbReference type="PROSITE-ProRule" id="PRU01161"/>
    </source>
</evidence>
<dbReference type="PANTHER" id="PTHR24185">
    <property type="entry name" value="CALCIUM-INDEPENDENT PHOSPHOLIPASE A2-GAMMA"/>
    <property type="match status" value="1"/>
</dbReference>
<evidence type="ECO:0000256" key="5">
    <source>
        <dbReference type="ARBA" id="ARBA00022963"/>
    </source>
</evidence>
<keyword evidence="1" id="KW-0479">Metal-binding</keyword>
<dbReference type="GO" id="GO:0019369">
    <property type="term" value="P:arachidonate metabolic process"/>
    <property type="evidence" value="ECO:0007669"/>
    <property type="project" value="TreeGrafter"/>
</dbReference>
<feature type="domain" description="PNPLA" evidence="8">
    <location>
        <begin position="467"/>
        <end position="689"/>
    </location>
</feature>
<evidence type="ECO:0000256" key="1">
    <source>
        <dbReference type="ARBA" id="ARBA00022723"/>
    </source>
</evidence>
<dbReference type="Pfam" id="PF01734">
    <property type="entry name" value="Patatin"/>
    <property type="match status" value="1"/>
</dbReference>
<dbReference type="InterPro" id="IPR017907">
    <property type="entry name" value="Znf_RING_CS"/>
</dbReference>
<reference evidence="9" key="1">
    <citation type="journal article" date="2014" name="PLoS Genet.">
        <title>Signature Gene Expression Reveals Novel Clues to the Molecular Mechanisms of Dimorphic Transition in Penicillium marneffei.</title>
        <authorList>
            <person name="Yang E."/>
            <person name="Wang G."/>
            <person name="Cai J."/>
            <person name="Woo P.C."/>
            <person name="Lau S.K."/>
            <person name="Yuen K.-Y."/>
            <person name="Chow W.-N."/>
            <person name="Lin X."/>
        </authorList>
    </citation>
    <scope>NUCLEOTIDE SEQUENCE [LARGE SCALE GENOMIC DNA]</scope>
    <source>
        <strain evidence="9">PM1</strain>
    </source>
</reference>
<keyword evidence="3 7" id="KW-0378">Hydrolase</keyword>
<dbReference type="GO" id="GO:0016042">
    <property type="term" value="P:lipid catabolic process"/>
    <property type="evidence" value="ECO:0007669"/>
    <property type="project" value="UniProtKB-UniRule"/>
</dbReference>
<dbReference type="GO" id="GO:0046486">
    <property type="term" value="P:glycerolipid metabolic process"/>
    <property type="evidence" value="ECO:0007669"/>
    <property type="project" value="UniProtKB-ARBA"/>
</dbReference>
<dbReference type="GO" id="GO:0008270">
    <property type="term" value="F:zinc ion binding"/>
    <property type="evidence" value="ECO:0007669"/>
    <property type="project" value="UniProtKB-KW"/>
</dbReference>
<dbReference type="AlphaFoldDB" id="A0A093VHN6"/>
<feature type="short sequence motif" description="DGA/G" evidence="7">
    <location>
        <begin position="676"/>
        <end position="678"/>
    </location>
</feature>
<dbReference type="CDD" id="cd07199">
    <property type="entry name" value="Pat17_PNPLA8_PNPLA9_like"/>
    <property type="match status" value="1"/>
</dbReference>
<comment type="caution">
    <text evidence="9">The sequence shown here is derived from an EMBL/GenBank/DDBJ whole genome shotgun (WGS) entry which is preliminary data.</text>
</comment>
<feature type="short sequence motif" description="GXSXG" evidence="7">
    <location>
        <begin position="504"/>
        <end position="508"/>
    </location>
</feature>
<dbReference type="SUPFAM" id="SSF52151">
    <property type="entry name" value="FabD/lysophospholipase-like"/>
    <property type="match status" value="1"/>
</dbReference>
<evidence type="ECO:0000256" key="3">
    <source>
        <dbReference type="ARBA" id="ARBA00022801"/>
    </source>
</evidence>
<evidence type="ECO:0000256" key="4">
    <source>
        <dbReference type="ARBA" id="ARBA00022833"/>
    </source>
</evidence>
<dbReference type="HOGENOM" id="CLU_003059_1_1_1"/>
<evidence type="ECO:0000256" key="2">
    <source>
        <dbReference type="ARBA" id="ARBA00022771"/>
    </source>
</evidence>
<proteinExistence type="predicted"/>
<dbReference type="PROSITE" id="PS51635">
    <property type="entry name" value="PNPLA"/>
    <property type="match status" value="1"/>
</dbReference>
<keyword evidence="6 7" id="KW-0443">Lipid metabolism</keyword>
<keyword evidence="2" id="KW-0863">Zinc-finger</keyword>
<sequence>MARMQGGRWLDVAASGASFSIQEHAALCRLMEKMPNPATQYPRMWAFLGSTRKNECLQAIFAENSFVRADSCTTIRLRGDAASLHSNSPIFFADGDPWDDSTVSSSKVSRRESIFPIEWSGSTTATEVHCSLYSQVLFLFADVVCLFLEDCRPGYDITKLIKTHESVNGLPAKTRPRLIIVVGDPEKTTWSTAVNFDQYSGIFSDISIFPMTGGGRAPDSDYDRLKALLLMHSHEIQTLRKDYIGRVSTTQLERYSHFAIKHLAKSNVHTFDFVHSCRAPKEIPQDVGEKVNRVYELCVASGLSDFDSARFIASALIMDHYRPEMPLMDPRLVYQTFYRPKISHSFPTNLSSPMKWVDLVEDAMLIEFAPLRSDAVTALELRKKFLISQQGHYSAVKSNRACLYCVVRAAQHFTPCDHPLCDLCAQKFGDPAVDKEHHYDVDRCLLCCATISMVIETLPLTMDPTVLAIDGGGTRGAIPLEFLILIQEYLGPCRLQDLIDLDVGTSSGGLIDLGLHALDLPVSVCAEIFSQLARCIFQKRRPPAFPWLPRTVMLRLRQWYSWWRHDSCYDGSIFGEVLQHLYGEQPVFRNISAGPSGTIRSSTKFGVVATSIGTKTEAVIIGNFNAADSTADDCGYRLIRPTNIEHEPKVCEAAYATAAAPFIFPPIDLSVGTFQDGGLTDNFAGGIARRTVRLIWPSCREPARLLSLGTGSTLAPSRGSLPHFRNSFLDGFPRRAFSAWMKSLEPEGKWNEMKSQLDESISQNFRRLNVPLEETSSALDNVEMLDRYRDLVLRYPGSATMAKDAALDLLTARFFFELDACPSVDQSPFRLYGTIRCKGSARLLVAAMERLAPHPLEFVTEQHRLGWLVPDRDICPSCNRFCWPVSLLCRNSDQLLHIYIKCGREKRWNLNSFPTTAAKLVYRQQLDVPFGRIDHGQPSRQPCAACECSRPPFRGRRKRHNLDSVGQEWRKKRVRVQSPQSVC</sequence>
<dbReference type="PROSITE" id="PS00518">
    <property type="entry name" value="ZF_RING_1"/>
    <property type="match status" value="1"/>
</dbReference>
<gene>
    <name evidence="9" type="ORF">GQ26_0030120</name>
</gene>
<evidence type="ECO:0000259" key="8">
    <source>
        <dbReference type="PROSITE" id="PS51635"/>
    </source>
</evidence>
<keyword evidence="4" id="KW-0862">Zinc</keyword>
<feature type="short sequence motif" description="GXGXXG" evidence="7">
    <location>
        <begin position="471"/>
        <end position="476"/>
    </location>
</feature>
<feature type="active site" description="Proton acceptor" evidence="7">
    <location>
        <position position="676"/>
    </location>
</feature>
<organism evidence="9">
    <name type="scientific">Talaromyces marneffei PM1</name>
    <dbReference type="NCBI Taxonomy" id="1077442"/>
    <lineage>
        <taxon>Eukaryota</taxon>
        <taxon>Fungi</taxon>
        <taxon>Dikarya</taxon>
        <taxon>Ascomycota</taxon>
        <taxon>Pezizomycotina</taxon>
        <taxon>Eurotiomycetes</taxon>
        <taxon>Eurotiomycetidae</taxon>
        <taxon>Eurotiales</taxon>
        <taxon>Trichocomaceae</taxon>
        <taxon>Talaromyces</taxon>
        <taxon>Talaromyces sect. Talaromyces</taxon>
    </lineage>
</organism>
<accession>A0A093VHN6</accession>
<keyword evidence="5 7" id="KW-0442">Lipid degradation</keyword>
<name>A0A093VHN6_TALMA</name>
<dbReference type="InterPro" id="IPR016035">
    <property type="entry name" value="Acyl_Trfase/lysoPLipase"/>
</dbReference>
<evidence type="ECO:0000256" key="6">
    <source>
        <dbReference type="ARBA" id="ARBA00023098"/>
    </source>
</evidence>
<feature type="active site" description="Nucleophile" evidence="7">
    <location>
        <position position="506"/>
    </location>
</feature>